<dbReference type="eggNOG" id="COG1396">
    <property type="taxonomic scope" value="Bacteria"/>
</dbReference>
<dbReference type="KEGG" id="ngl:RG1141_PA08460"/>
<dbReference type="HOGENOM" id="CLU_135492_0_0_5"/>
<accession>A0A068TH14</accession>
<dbReference type="InterPro" id="IPR001387">
    <property type="entry name" value="Cro/C1-type_HTH"/>
</dbReference>
<evidence type="ECO:0000313" key="3">
    <source>
        <dbReference type="Proteomes" id="UP000028186"/>
    </source>
</evidence>
<dbReference type="PROSITE" id="PS50943">
    <property type="entry name" value="HTH_CROC1"/>
    <property type="match status" value="1"/>
</dbReference>
<sequence length="157" mass="17725">MAEDLDNHIAELELVKTTDPDNEKPVYRRQGFDGISTFDELDNKLGEQLRHCRQEKGLSRADMATLVGLSEQVYGRYERNSSKMTVSRLIHLSEVLGVSPLAMLYPTAPQLWGKTEIEAEARIRIMGLLENLPSDTMESVVKLLETVHVLQEKNANS</sequence>
<dbReference type="CDD" id="cd00093">
    <property type="entry name" value="HTH_XRE"/>
    <property type="match status" value="1"/>
</dbReference>
<feature type="domain" description="HTH cro/C1-type" evidence="1">
    <location>
        <begin position="49"/>
        <end position="104"/>
    </location>
</feature>
<geneLocation type="plasmid" evidence="3">
    <name>II</name>
</geneLocation>
<evidence type="ECO:0000313" key="2">
    <source>
        <dbReference type="EMBL" id="CDN57678.1"/>
    </source>
</evidence>
<keyword evidence="2" id="KW-0614">Plasmid</keyword>
<dbReference type="InterPro" id="IPR010982">
    <property type="entry name" value="Lambda_DNA-bd_dom_sf"/>
</dbReference>
<dbReference type="Gene3D" id="1.10.260.40">
    <property type="entry name" value="lambda repressor-like DNA-binding domains"/>
    <property type="match status" value="1"/>
</dbReference>
<dbReference type="AlphaFoldDB" id="A0A068TH14"/>
<dbReference type="EMBL" id="HG938356">
    <property type="protein sequence ID" value="CDN57678.1"/>
    <property type="molecule type" value="Genomic_DNA"/>
</dbReference>
<reference evidence="3" key="1">
    <citation type="journal article" date="2014" name="BMC Genomics">
        <title>Genome sequencing of two Neorhizobium galegae strains reveals a noeT gene responsible for the unusual acetylation of the nodulation factors.</title>
        <authorList>
            <person name="Osterman J."/>
            <person name="Marsh J."/>
            <person name="Laine P.K."/>
            <person name="Zeng Z."/>
            <person name="Alatalo E."/>
            <person name="Sullivan J.T."/>
            <person name="Young J.P."/>
            <person name="Thomas-Oates J."/>
            <person name="Paulin L."/>
            <person name="Lindstrom K."/>
        </authorList>
    </citation>
    <scope>NUCLEOTIDE SEQUENCE [LARGE SCALE GENOMIC DNA]</scope>
    <source>
        <strain evidence="3">HAMBI 1141</strain>
        <plasmid evidence="3">II</plasmid>
    </source>
</reference>
<proteinExistence type="predicted"/>
<dbReference type="Proteomes" id="UP000028186">
    <property type="component" value="Plasmid pHAMBI1141a"/>
</dbReference>
<dbReference type="Pfam" id="PF01381">
    <property type="entry name" value="HTH_3"/>
    <property type="match status" value="1"/>
</dbReference>
<dbReference type="GO" id="GO:0003677">
    <property type="term" value="F:DNA binding"/>
    <property type="evidence" value="ECO:0007669"/>
    <property type="project" value="InterPro"/>
</dbReference>
<protein>
    <recommendedName>
        <fullName evidence="1">HTH cro/C1-type domain-containing protein</fullName>
    </recommendedName>
</protein>
<gene>
    <name evidence="2" type="ORF">RG1141_PA08460</name>
</gene>
<organism evidence="2 3">
    <name type="scientific">Neorhizobium galegae bv. officinalis bv. officinalis str. HAMBI 1141</name>
    <dbReference type="NCBI Taxonomy" id="1028801"/>
    <lineage>
        <taxon>Bacteria</taxon>
        <taxon>Pseudomonadati</taxon>
        <taxon>Pseudomonadota</taxon>
        <taxon>Alphaproteobacteria</taxon>
        <taxon>Hyphomicrobiales</taxon>
        <taxon>Rhizobiaceae</taxon>
        <taxon>Rhizobium/Agrobacterium group</taxon>
        <taxon>Neorhizobium</taxon>
    </lineage>
</organism>
<evidence type="ECO:0000259" key="1">
    <source>
        <dbReference type="PROSITE" id="PS50943"/>
    </source>
</evidence>
<dbReference type="PATRIC" id="fig|1028801.3.peg.5446"/>
<name>A0A068TH14_NEOGA</name>
<dbReference type="SMART" id="SM00530">
    <property type="entry name" value="HTH_XRE"/>
    <property type="match status" value="1"/>
</dbReference>
<dbReference type="SUPFAM" id="SSF47413">
    <property type="entry name" value="lambda repressor-like DNA-binding domains"/>
    <property type="match status" value="1"/>
</dbReference>